<dbReference type="InterPro" id="IPR014758">
    <property type="entry name" value="Met-tRNA_synth"/>
</dbReference>
<dbReference type="InterPro" id="IPR015413">
    <property type="entry name" value="Methionyl/Leucyl_tRNA_Synth"/>
</dbReference>
<comment type="caution">
    <text evidence="16">The sequence shown here is derived from an EMBL/GenBank/DDBJ whole genome shotgun (WGS) entry which is preliminary data.</text>
</comment>
<keyword evidence="11 13" id="KW-0030">Aminoacyl-tRNA synthetase</keyword>
<organism evidence="16 17">
    <name type="scientific">Candidatus Vogelbacteria bacterium RIFOXYD1_FULL_44_32</name>
    <dbReference type="NCBI Taxonomy" id="1802438"/>
    <lineage>
        <taxon>Bacteria</taxon>
        <taxon>Candidatus Vogeliibacteriota</taxon>
    </lineage>
</organism>
<comment type="similarity">
    <text evidence="13">Belongs to the class-I aminoacyl-tRNA synthetase family.</text>
</comment>
<evidence type="ECO:0000256" key="6">
    <source>
        <dbReference type="ARBA" id="ARBA00022723"/>
    </source>
</evidence>
<feature type="domain" description="Methionyl/Leucyl tRNA synthetase" evidence="15">
    <location>
        <begin position="153"/>
        <end position="384"/>
    </location>
</feature>
<keyword evidence="6" id="KW-0479">Metal-binding</keyword>
<dbReference type="InterPro" id="IPR009080">
    <property type="entry name" value="tRNAsynth_Ia_anticodon-bd"/>
</dbReference>
<dbReference type="InterPro" id="IPR033911">
    <property type="entry name" value="MetRS_core"/>
</dbReference>
<evidence type="ECO:0000259" key="15">
    <source>
        <dbReference type="Pfam" id="PF09334"/>
    </source>
</evidence>
<comment type="function">
    <text evidence="2">Is required not only for elongation of protein synthesis but also for the initiation of all mRNA translation through initiator tRNA(fMet) aminoacylation.</text>
</comment>
<evidence type="ECO:0000256" key="1">
    <source>
        <dbReference type="ARBA" id="ARBA00001947"/>
    </source>
</evidence>
<dbReference type="Gene3D" id="2.170.220.10">
    <property type="match status" value="1"/>
</dbReference>
<evidence type="ECO:0000256" key="13">
    <source>
        <dbReference type="RuleBase" id="RU363039"/>
    </source>
</evidence>
<dbReference type="Pfam" id="PF09334">
    <property type="entry name" value="tRNA-synt_1g"/>
    <property type="match status" value="1"/>
</dbReference>
<feature type="domain" description="tRNA synthetases class I catalytic" evidence="14">
    <location>
        <begin position="31"/>
        <end position="143"/>
    </location>
</feature>
<dbReference type="EC" id="6.1.1.10" evidence="3"/>
<dbReference type="PANTHER" id="PTHR43326:SF1">
    <property type="entry name" value="METHIONINE--TRNA LIGASE, MITOCHONDRIAL"/>
    <property type="match status" value="1"/>
</dbReference>
<evidence type="ECO:0000313" key="17">
    <source>
        <dbReference type="Proteomes" id="UP000177043"/>
    </source>
</evidence>
<dbReference type="GO" id="GO:0006431">
    <property type="term" value="P:methionyl-tRNA aminoacylation"/>
    <property type="evidence" value="ECO:0007669"/>
    <property type="project" value="InterPro"/>
</dbReference>
<evidence type="ECO:0000256" key="9">
    <source>
        <dbReference type="ARBA" id="ARBA00022840"/>
    </source>
</evidence>
<gene>
    <name evidence="16" type="ORF">A2571_01165</name>
</gene>
<dbReference type="Proteomes" id="UP000177043">
    <property type="component" value="Unassembled WGS sequence"/>
</dbReference>
<reference evidence="16 17" key="1">
    <citation type="journal article" date="2016" name="Nat. Commun.">
        <title>Thousands of microbial genomes shed light on interconnected biogeochemical processes in an aquifer system.</title>
        <authorList>
            <person name="Anantharaman K."/>
            <person name="Brown C.T."/>
            <person name="Hug L.A."/>
            <person name="Sharon I."/>
            <person name="Castelle C.J."/>
            <person name="Probst A.J."/>
            <person name="Thomas B.C."/>
            <person name="Singh A."/>
            <person name="Wilkins M.J."/>
            <person name="Karaoz U."/>
            <person name="Brodie E.L."/>
            <person name="Williams K.H."/>
            <person name="Hubbard S.S."/>
            <person name="Banfield J.F."/>
        </authorList>
    </citation>
    <scope>NUCLEOTIDE SEQUENCE [LARGE SCALE GENOMIC DNA]</scope>
</reference>
<comment type="cofactor">
    <cofactor evidence="1">
        <name>Zn(2+)</name>
        <dbReference type="ChEBI" id="CHEBI:29105"/>
    </cofactor>
</comment>
<dbReference type="SUPFAM" id="SSF47323">
    <property type="entry name" value="Anticodon-binding domain of a subclass of class I aminoacyl-tRNA synthetases"/>
    <property type="match status" value="1"/>
</dbReference>
<dbReference type="Pfam" id="PF01406">
    <property type="entry name" value="tRNA-synt_1e"/>
    <property type="match status" value="1"/>
</dbReference>
<evidence type="ECO:0000256" key="12">
    <source>
        <dbReference type="ARBA" id="ARBA00030904"/>
    </source>
</evidence>
<evidence type="ECO:0000313" key="16">
    <source>
        <dbReference type="EMBL" id="OHA58969.1"/>
    </source>
</evidence>
<evidence type="ECO:0000259" key="14">
    <source>
        <dbReference type="Pfam" id="PF01406"/>
    </source>
</evidence>
<dbReference type="STRING" id="1802438.A2571_01165"/>
<dbReference type="PRINTS" id="PR01041">
    <property type="entry name" value="TRNASYNTHMET"/>
</dbReference>
<evidence type="ECO:0000256" key="4">
    <source>
        <dbReference type="ARBA" id="ARBA00018753"/>
    </source>
</evidence>
<dbReference type="NCBIfam" id="TIGR00398">
    <property type="entry name" value="metG"/>
    <property type="match status" value="1"/>
</dbReference>
<keyword evidence="8" id="KW-0862">Zinc</keyword>
<sequence length="497" mass="55880">MFNLLAKKLLNIGKKRGGKKPFYITTTLPYVNAEPHIGFAMELVRADIIARYQKLIGRAVFFNTGTDEHGQKIYQKAVEAGLEPQAYVDSYATKFKALIPLLGISEDINFIRTTDRHHIEAAQEFWRRVDKAGFIYKKQYETKYCIGCELEKTDSELEDGRCPIHPNKAIELRAEENYFFQYSAFESRLQELYAKNPNLVVPDFRFNEIKNFVKSGLHDFSISRLKTKMPWGIAVPGDEEQVMYVWFDALVNYISAIGWPKDEAKFRQWGVESGGVVQYAGKDNLRPQAGMWQAMLLAVGLTPSQTIVIDGFINASDGQKMSKSIGNTISPHELVAGFGVEAVRYYMARHINDFEDFDFSLEKMTEAYNANLANGLGNLVSRVMKMASTHLAGPVSVSDQSIPADFKQAIANFELNKASNIIWAQIGELDKKIQTTEPFKLIKTEPIKAKAIITELVVGLYAVGQILEPIMPTTSATIKALVKANQMPTTPLFGRKD</sequence>
<evidence type="ECO:0000256" key="3">
    <source>
        <dbReference type="ARBA" id="ARBA00012838"/>
    </source>
</evidence>
<evidence type="ECO:0000256" key="2">
    <source>
        <dbReference type="ARBA" id="ARBA00003314"/>
    </source>
</evidence>
<dbReference type="FunFam" id="2.170.220.10:FF:000003">
    <property type="entry name" value="Methionine--tRNA ligase"/>
    <property type="match status" value="1"/>
</dbReference>
<dbReference type="Gene3D" id="3.40.50.620">
    <property type="entry name" value="HUPs"/>
    <property type="match status" value="1"/>
</dbReference>
<dbReference type="PANTHER" id="PTHR43326">
    <property type="entry name" value="METHIONYL-TRNA SYNTHETASE"/>
    <property type="match status" value="1"/>
</dbReference>
<dbReference type="GO" id="GO:0046872">
    <property type="term" value="F:metal ion binding"/>
    <property type="evidence" value="ECO:0007669"/>
    <property type="project" value="UniProtKB-KW"/>
</dbReference>
<dbReference type="Gene3D" id="1.10.730.10">
    <property type="entry name" value="Isoleucyl-tRNA Synthetase, Domain 1"/>
    <property type="match status" value="1"/>
</dbReference>
<evidence type="ECO:0000256" key="10">
    <source>
        <dbReference type="ARBA" id="ARBA00022917"/>
    </source>
</evidence>
<evidence type="ECO:0000256" key="5">
    <source>
        <dbReference type="ARBA" id="ARBA00022598"/>
    </source>
</evidence>
<dbReference type="GO" id="GO:0005524">
    <property type="term" value="F:ATP binding"/>
    <property type="evidence" value="ECO:0007669"/>
    <property type="project" value="UniProtKB-KW"/>
</dbReference>
<keyword evidence="7 13" id="KW-0547">Nucleotide-binding</keyword>
<dbReference type="InterPro" id="IPR023457">
    <property type="entry name" value="Met-tRNA_synth_2"/>
</dbReference>
<dbReference type="AlphaFoldDB" id="A0A1G2QFY5"/>
<name>A0A1G2QFY5_9BACT</name>
<dbReference type="GO" id="GO:0004825">
    <property type="term" value="F:methionine-tRNA ligase activity"/>
    <property type="evidence" value="ECO:0007669"/>
    <property type="project" value="UniProtKB-EC"/>
</dbReference>
<dbReference type="CDD" id="cd00814">
    <property type="entry name" value="MetRS_core"/>
    <property type="match status" value="1"/>
</dbReference>
<accession>A0A1G2QFY5</accession>
<evidence type="ECO:0000256" key="8">
    <source>
        <dbReference type="ARBA" id="ARBA00022833"/>
    </source>
</evidence>
<dbReference type="SUPFAM" id="SSF52374">
    <property type="entry name" value="Nucleotidylyl transferase"/>
    <property type="match status" value="1"/>
</dbReference>
<keyword evidence="5 13" id="KW-0436">Ligase</keyword>
<keyword evidence="10 13" id="KW-0648">Protein biosynthesis</keyword>
<evidence type="ECO:0000256" key="7">
    <source>
        <dbReference type="ARBA" id="ARBA00022741"/>
    </source>
</evidence>
<dbReference type="InterPro" id="IPR014729">
    <property type="entry name" value="Rossmann-like_a/b/a_fold"/>
</dbReference>
<protein>
    <recommendedName>
        <fullName evidence="4">Methionine--tRNA ligase</fullName>
        <ecNumber evidence="3">6.1.1.10</ecNumber>
    </recommendedName>
    <alternativeName>
        <fullName evidence="12">Methionyl-tRNA synthetase</fullName>
    </alternativeName>
</protein>
<dbReference type="EMBL" id="MHTJ01000002">
    <property type="protein sequence ID" value="OHA58969.1"/>
    <property type="molecule type" value="Genomic_DNA"/>
</dbReference>
<dbReference type="InterPro" id="IPR032678">
    <property type="entry name" value="tRNA-synt_1_cat_dom"/>
</dbReference>
<proteinExistence type="inferred from homology"/>
<keyword evidence="9 13" id="KW-0067">ATP-binding</keyword>
<evidence type="ECO:0000256" key="11">
    <source>
        <dbReference type="ARBA" id="ARBA00023146"/>
    </source>
</evidence>